<name>A0A419AYH7_PECCA</name>
<sequence>MTTVHTGYINFKNNWGENISWITIRHRRRNNPNYQEQENFRNIIAGEKRENIMTFKYETGKGSPFDYWWIKFITESGRLYTIKNDFYCSVTRNDDGNVYLSVDGNKKKMYVAFSRSSSCSVSIRQE</sequence>
<comment type="caution">
    <text evidence="1">The sequence shown here is derived from an EMBL/GenBank/DDBJ whole genome shotgun (WGS) entry which is preliminary data.</text>
</comment>
<accession>A0A419AYH7</accession>
<organism evidence="1 2">
    <name type="scientific">Pectobacterium carotovorum</name>
    <name type="common">Erwinia carotovora</name>
    <dbReference type="NCBI Taxonomy" id="554"/>
    <lineage>
        <taxon>Bacteria</taxon>
        <taxon>Pseudomonadati</taxon>
        <taxon>Pseudomonadota</taxon>
        <taxon>Gammaproteobacteria</taxon>
        <taxon>Enterobacterales</taxon>
        <taxon>Pectobacteriaceae</taxon>
        <taxon>Pectobacterium</taxon>
    </lineage>
</organism>
<proteinExistence type="predicted"/>
<protein>
    <recommendedName>
        <fullName evidence="3">Up-regulated in Daf-2 domain-containing protein</fullName>
    </recommendedName>
</protein>
<dbReference type="Gene3D" id="2.60.40.3820">
    <property type="match status" value="1"/>
</dbReference>
<evidence type="ECO:0000313" key="1">
    <source>
        <dbReference type="EMBL" id="RJL52903.1"/>
    </source>
</evidence>
<evidence type="ECO:0008006" key="3">
    <source>
        <dbReference type="Google" id="ProtNLM"/>
    </source>
</evidence>
<reference evidence="1 2" key="1">
    <citation type="submission" date="2018-09" db="EMBL/GenBank/DDBJ databases">
        <title>Phylogenetic diversity of Pectobacterium and Dickeya strains causing blackleg disease of potato in Morocco.</title>
        <authorList>
            <person name="Oulghazi S."/>
            <person name="Moumni M."/>
            <person name="Faure D."/>
        </authorList>
    </citation>
    <scope>NUCLEOTIDE SEQUENCE [LARGE SCALE GENOMIC DNA]</scope>
    <source>
        <strain evidence="1 2">S1.15.11.2D</strain>
    </source>
</reference>
<dbReference type="AlphaFoldDB" id="A0A419AYH7"/>
<evidence type="ECO:0000313" key="2">
    <source>
        <dbReference type="Proteomes" id="UP000283655"/>
    </source>
</evidence>
<dbReference type="RefSeq" id="WP_119873229.1">
    <property type="nucleotide sequence ID" value="NZ_QZDH01000012.1"/>
</dbReference>
<dbReference type="Proteomes" id="UP000283655">
    <property type="component" value="Unassembled WGS sequence"/>
</dbReference>
<dbReference type="EMBL" id="QZDH01000012">
    <property type="protein sequence ID" value="RJL52903.1"/>
    <property type="molecule type" value="Genomic_DNA"/>
</dbReference>
<gene>
    <name evidence="1" type="ORF">D5071_06685</name>
</gene>